<dbReference type="NCBIfam" id="TIGR03061">
    <property type="entry name" value="pip_yhgE_Nterm"/>
    <property type="match status" value="1"/>
</dbReference>
<dbReference type="InterPro" id="IPR051328">
    <property type="entry name" value="T7SS_ABC-Transporter"/>
</dbReference>
<evidence type="ECO:0000256" key="5">
    <source>
        <dbReference type="SAM" id="Coils"/>
    </source>
</evidence>
<evidence type="ECO:0000256" key="2">
    <source>
        <dbReference type="ARBA" id="ARBA00022692"/>
    </source>
</evidence>
<feature type="transmembrane region" description="Helical" evidence="7">
    <location>
        <begin position="1204"/>
        <end position="1223"/>
    </location>
</feature>
<gene>
    <name evidence="9" type="ORF">HNQ41_002947</name>
</gene>
<name>A0A840QTV4_9BACI</name>
<dbReference type="Proteomes" id="UP000551878">
    <property type="component" value="Unassembled WGS sequence"/>
</dbReference>
<dbReference type="InterPro" id="IPR013525">
    <property type="entry name" value="ABC2_TM"/>
</dbReference>
<organism evidence="9 10">
    <name type="scientific">Texcoconibacillus texcoconensis</name>
    <dbReference type="NCBI Taxonomy" id="1095777"/>
    <lineage>
        <taxon>Bacteria</taxon>
        <taxon>Bacillati</taxon>
        <taxon>Bacillota</taxon>
        <taxon>Bacilli</taxon>
        <taxon>Bacillales</taxon>
        <taxon>Bacillaceae</taxon>
        <taxon>Texcoconibacillus</taxon>
    </lineage>
</organism>
<evidence type="ECO:0000256" key="3">
    <source>
        <dbReference type="ARBA" id="ARBA00022989"/>
    </source>
</evidence>
<feature type="region of interest" description="Disordered" evidence="6">
    <location>
        <begin position="713"/>
        <end position="735"/>
    </location>
</feature>
<keyword evidence="3 7" id="KW-1133">Transmembrane helix</keyword>
<feature type="compositionally biased region" description="Acidic residues" evidence="6">
    <location>
        <begin position="667"/>
        <end position="691"/>
    </location>
</feature>
<feature type="coiled-coil region" evidence="5">
    <location>
        <begin position="356"/>
        <end position="386"/>
    </location>
</feature>
<dbReference type="PANTHER" id="PTHR43077">
    <property type="entry name" value="TRANSPORT PERMEASE YVFS-RELATED"/>
    <property type="match status" value="1"/>
</dbReference>
<keyword evidence="10" id="KW-1185">Reference proteome</keyword>
<dbReference type="Gene3D" id="3.40.1710.10">
    <property type="entry name" value="abc type-2 transporter like domain"/>
    <property type="match status" value="1"/>
</dbReference>
<feature type="compositionally biased region" description="Acidic residues" evidence="6">
    <location>
        <begin position="638"/>
        <end position="651"/>
    </location>
</feature>
<evidence type="ECO:0000256" key="7">
    <source>
        <dbReference type="SAM" id="Phobius"/>
    </source>
</evidence>
<evidence type="ECO:0000313" key="9">
    <source>
        <dbReference type="EMBL" id="MBB5174729.1"/>
    </source>
</evidence>
<evidence type="ECO:0000256" key="1">
    <source>
        <dbReference type="ARBA" id="ARBA00004141"/>
    </source>
</evidence>
<dbReference type="GO" id="GO:0140359">
    <property type="term" value="F:ABC-type transporter activity"/>
    <property type="evidence" value="ECO:0007669"/>
    <property type="project" value="InterPro"/>
</dbReference>
<feature type="coiled-coil region" evidence="5">
    <location>
        <begin position="419"/>
        <end position="544"/>
    </location>
</feature>
<comment type="caution">
    <text evidence="9">The sequence shown here is derived from an EMBL/GenBank/DDBJ whole genome shotgun (WGS) entry which is preliminary data.</text>
</comment>
<feature type="transmembrane region" description="Helical" evidence="7">
    <location>
        <begin position="1144"/>
        <end position="1168"/>
    </location>
</feature>
<protein>
    <submittedName>
        <fullName evidence="9">Putative membrane protein</fullName>
    </submittedName>
</protein>
<feature type="coiled-coil region" evidence="5">
    <location>
        <begin position="1007"/>
        <end position="1059"/>
    </location>
</feature>
<feature type="domain" description="ABC-2 type transporter transmembrane" evidence="8">
    <location>
        <begin position="27"/>
        <end position="169"/>
    </location>
</feature>
<reference evidence="9 10" key="1">
    <citation type="submission" date="2020-08" db="EMBL/GenBank/DDBJ databases">
        <title>Genomic Encyclopedia of Type Strains, Phase IV (KMG-IV): sequencing the most valuable type-strain genomes for metagenomic binning, comparative biology and taxonomic classification.</title>
        <authorList>
            <person name="Goeker M."/>
        </authorList>
    </citation>
    <scope>NUCLEOTIDE SEQUENCE [LARGE SCALE GENOMIC DNA]</scope>
    <source>
        <strain evidence="9 10">DSM 24696</strain>
    </source>
</reference>
<feature type="transmembrane region" description="Helical" evidence="7">
    <location>
        <begin position="1262"/>
        <end position="1283"/>
    </location>
</feature>
<feature type="region of interest" description="Disordered" evidence="6">
    <location>
        <begin position="625"/>
        <end position="694"/>
    </location>
</feature>
<dbReference type="GO" id="GO:0016020">
    <property type="term" value="C:membrane"/>
    <property type="evidence" value="ECO:0007669"/>
    <property type="project" value="UniProtKB-SubCell"/>
</dbReference>
<accession>A0A840QTV4</accession>
<dbReference type="EMBL" id="JACHHB010000016">
    <property type="protein sequence ID" value="MBB5174729.1"/>
    <property type="molecule type" value="Genomic_DNA"/>
</dbReference>
<keyword evidence="4 7" id="KW-0472">Membrane</keyword>
<proteinExistence type="predicted"/>
<dbReference type="InterPro" id="IPR017500">
    <property type="entry name" value="Phage_infect_YhgE_N"/>
</dbReference>
<keyword evidence="2 7" id="KW-0812">Transmembrane</keyword>
<dbReference type="InterPro" id="IPR017501">
    <property type="entry name" value="Phage_infect_YhgE_C"/>
</dbReference>
<feature type="transmembrane region" description="Helical" evidence="7">
    <location>
        <begin position="20"/>
        <end position="38"/>
    </location>
</feature>
<feature type="coiled-coil region" evidence="5">
    <location>
        <begin position="935"/>
        <end position="962"/>
    </location>
</feature>
<dbReference type="PANTHER" id="PTHR43077:SF10">
    <property type="entry name" value="TRANSPORT PERMEASE PROTEIN"/>
    <property type="match status" value="1"/>
</dbReference>
<comment type="subcellular location">
    <subcellularLocation>
        <location evidence="1">Membrane</location>
        <topology evidence="1">Multi-pass membrane protein</topology>
    </subcellularLocation>
</comment>
<dbReference type="Pfam" id="PF12698">
    <property type="entry name" value="ABC2_membrane_3"/>
    <property type="match status" value="2"/>
</dbReference>
<evidence type="ECO:0000259" key="8">
    <source>
        <dbReference type="Pfam" id="PF12698"/>
    </source>
</evidence>
<dbReference type="RefSeq" id="WP_184665137.1">
    <property type="nucleotide sequence ID" value="NZ_JACHHB010000016.1"/>
</dbReference>
<feature type="transmembrane region" description="Helical" evidence="7">
    <location>
        <begin position="1174"/>
        <end position="1192"/>
    </location>
</feature>
<dbReference type="SUPFAM" id="SSF58113">
    <property type="entry name" value="Apolipoprotein A-I"/>
    <property type="match status" value="1"/>
</dbReference>
<feature type="domain" description="ABC-2 type transporter transmembrane" evidence="8">
    <location>
        <begin position="1040"/>
        <end position="1277"/>
    </location>
</feature>
<feature type="transmembrane region" description="Helical" evidence="7">
    <location>
        <begin position="1102"/>
        <end position="1123"/>
    </location>
</feature>
<keyword evidence="5" id="KW-0175">Coiled coil</keyword>
<evidence type="ECO:0000256" key="4">
    <source>
        <dbReference type="ARBA" id="ARBA00023136"/>
    </source>
</evidence>
<feature type="compositionally biased region" description="Basic and acidic residues" evidence="6">
    <location>
        <begin position="652"/>
        <end position="666"/>
    </location>
</feature>
<evidence type="ECO:0000256" key="6">
    <source>
        <dbReference type="SAM" id="MobiDB-lite"/>
    </source>
</evidence>
<evidence type="ECO:0000313" key="10">
    <source>
        <dbReference type="Proteomes" id="UP000551878"/>
    </source>
</evidence>
<dbReference type="NCBIfam" id="TIGR03062">
    <property type="entry name" value="pip_yhgE_Cterm"/>
    <property type="match status" value="1"/>
</dbReference>
<sequence>MSNIWRIFQQDLQNIKRVPLVGVLLIGLAILPALYAWFNLSASWDPYSNTEGVRVAIANEDAGAELNGNTLNVGGELEDNLKNDDNLGWQFVSKEEAERGVEYGDYYASIYIGESFSEDITSVVSGSPITAEVQYEVNEKINSIAPKMTESGASAITDQINQQFVEAASSAMFQEFDRLGIRLEEELPTFRRTKEIVYELEDRFPQIRDFGDIIIEIDDSWEEIEENAEHIIALEEMIPDIYEGTSRILALEERMPEIVAATERILDLEEASPEIEQAVEEMIEMSERFPELTEVVEESQEGTQTAILKIEEAKSLIPDAENRVQVVEEYIADLRTFLDETEEGIEPLLSSLAWNVQFAEETISTIDDALAELEDEENLLQAADRLQRLNEDISTAIALLSLSQDVFQQLDEHDVDETVTDLDEQLSESIVSIQELQNDLTELGDELQNGKIPEEMDELQDQLQQVSNEIDQIYTFLQENEEVILIYLANLEGESETISSYIEELEESLIEAEENMNDDLNEQVEQLNDTLNQIDQELSDLYESVENEEQWKGYVQSLEEHGDTLESDIAAVDDVIDQYRRLYELTEDEQISDLIDMWEGEGTPEAAALENVELEDGLETEEVIEEASDTGEVIENGDAVEEEDAEETAENEDGREGDSEETVKNDEDQEDTGSDEPVENGDAEEENEYDPNSDKAVKDTLLQLQQDIDELVSKEEQDSEEIKGVQKNQSEAKEAVAEFSKESGNIDGALEGTEDVLGILLHILIDSLGSVHQAIAELDELLQDEETWEHAGERLQDVSQQLDGPLSMLEDTQALFDVLDEVTEDINLAEIDEQIADTLSTLETLETSIDELTEDLESGEVPGSEQINSFRNDLETAGQQAQQLYGFLEYEAEELIDEVFLEIRDGLDLADDTLEEAHEYVDVLEEVLIYAEDIASTADETLDDLAQQMPEWEEQVEEVAENIEQELPVVLNALEQMGDFIRGDFSNLEEMVYQMADVIRDDLPAVEEEYRKIANFLEENLSDIEHAFADLSDIAKQKLPNLEENISTAADQIREIEEDDQMNELISLLRNDLDEESDFFAQPVQLDETKLFPIPNYGSANAPFYTTLSLWVGALLLCNLISTKLQGDDAREGYSLRDIYFGRMILFLIVAILQGLVVSIGNLTLLGAYTAHPILFILFSVVIGVIFMTMVYTLTSILGNIGKALAIVMLVLQLSGGGGMFPIEVAPEFFQNMHPYLPFTYAIDLFREAVGGVIPSLAWKSLLMLLVFWVIFILIGFILKPILAARIEETYQKSKSSRLVE</sequence>